<reference evidence="2 3" key="1">
    <citation type="submission" date="2019-03" db="EMBL/GenBank/DDBJ databases">
        <title>First draft genome of Liparis tanakae, snailfish: a comprehensive survey of snailfish specific genes.</title>
        <authorList>
            <person name="Kim W."/>
            <person name="Song I."/>
            <person name="Jeong J.-H."/>
            <person name="Kim D."/>
            <person name="Kim S."/>
            <person name="Ryu S."/>
            <person name="Song J.Y."/>
            <person name="Lee S.K."/>
        </authorList>
    </citation>
    <scope>NUCLEOTIDE SEQUENCE [LARGE SCALE GENOMIC DNA]</scope>
    <source>
        <tissue evidence="2">Muscle</tissue>
    </source>
</reference>
<organism evidence="2 3">
    <name type="scientific">Liparis tanakae</name>
    <name type="common">Tanaka's snailfish</name>
    <dbReference type="NCBI Taxonomy" id="230148"/>
    <lineage>
        <taxon>Eukaryota</taxon>
        <taxon>Metazoa</taxon>
        <taxon>Chordata</taxon>
        <taxon>Craniata</taxon>
        <taxon>Vertebrata</taxon>
        <taxon>Euteleostomi</taxon>
        <taxon>Actinopterygii</taxon>
        <taxon>Neopterygii</taxon>
        <taxon>Teleostei</taxon>
        <taxon>Neoteleostei</taxon>
        <taxon>Acanthomorphata</taxon>
        <taxon>Eupercaria</taxon>
        <taxon>Perciformes</taxon>
        <taxon>Cottioidei</taxon>
        <taxon>Cottales</taxon>
        <taxon>Liparidae</taxon>
        <taxon>Liparis</taxon>
    </lineage>
</organism>
<feature type="region of interest" description="Disordered" evidence="1">
    <location>
        <begin position="151"/>
        <end position="182"/>
    </location>
</feature>
<name>A0A4Z2G1P6_9TELE</name>
<dbReference type="Proteomes" id="UP000314294">
    <property type="component" value="Unassembled WGS sequence"/>
</dbReference>
<feature type="region of interest" description="Disordered" evidence="1">
    <location>
        <begin position="18"/>
        <end position="46"/>
    </location>
</feature>
<evidence type="ECO:0000313" key="3">
    <source>
        <dbReference type="Proteomes" id="UP000314294"/>
    </source>
</evidence>
<feature type="region of interest" description="Disordered" evidence="1">
    <location>
        <begin position="105"/>
        <end position="131"/>
    </location>
</feature>
<feature type="compositionally biased region" description="Basic and acidic residues" evidence="1">
    <location>
        <begin position="112"/>
        <end position="131"/>
    </location>
</feature>
<feature type="region of interest" description="Disordered" evidence="1">
    <location>
        <begin position="354"/>
        <end position="416"/>
    </location>
</feature>
<proteinExistence type="predicted"/>
<comment type="caution">
    <text evidence="2">The sequence shown here is derived from an EMBL/GenBank/DDBJ whole genome shotgun (WGS) entry which is preliminary data.</text>
</comment>
<protein>
    <submittedName>
        <fullName evidence="2">Uncharacterized protein</fullName>
    </submittedName>
</protein>
<evidence type="ECO:0000256" key="1">
    <source>
        <dbReference type="SAM" id="MobiDB-lite"/>
    </source>
</evidence>
<feature type="compositionally biased region" description="Low complexity" evidence="1">
    <location>
        <begin position="385"/>
        <end position="401"/>
    </location>
</feature>
<feature type="compositionally biased region" description="Low complexity" evidence="1">
    <location>
        <begin position="354"/>
        <end position="369"/>
    </location>
</feature>
<keyword evidence="3" id="KW-1185">Reference proteome</keyword>
<feature type="compositionally biased region" description="Gly residues" evidence="1">
    <location>
        <begin position="160"/>
        <end position="173"/>
    </location>
</feature>
<accession>A0A4Z2G1P6</accession>
<dbReference type="AlphaFoldDB" id="A0A4Z2G1P6"/>
<sequence>MRMSNMMGWNIWGRKSGEVGVSEGSGATESHGTRRTEPISGETPSHRQRLLGVAALGPRRLQPVDEGLQFFAEGLHLGVDAVQQLVFPHPAAVLLSSFLASPPEHQVAAGDEDPRLRDDGGRVGDEPVDGPHEPLRLHADVGHVLAVAHAAPPAGQEARQGGGRGGGGGGGALGPRRRVEAPRGRQAAAAAAAVIVPDLVRVALAAHRALALAVRREEAGGVGVLVALPAPAAGVALGVAVPRAGPQRQVRGQVVALHVGEEHAVLVLQLHHLDRMKGMEVTAMLLRSLICSLAAFNSSCRASAFAPSIPPPPEPLPWRPLPSWALKRSLFSSVVTFLFWSSTSARFLLSSSASSSTSCSCCRSSVRSSPRPRPEPPAPHPSPSASPRRSSSSALRPRFSTCGGRKSRDSQPTHRSLIHDDTHAALRCSHLQLHYLPPQDVGLLLHQAEAELELRLPGGGRPPGLPFVMGAVQLPVEGAVLLQLLLQAVLLLVDLGRLLPHEHRFLFDEGELALQVLVVVLERETRGDGRI</sequence>
<dbReference type="EMBL" id="SRLO01000743">
    <property type="protein sequence ID" value="TNN47417.1"/>
    <property type="molecule type" value="Genomic_DNA"/>
</dbReference>
<evidence type="ECO:0000313" key="2">
    <source>
        <dbReference type="EMBL" id="TNN47417.1"/>
    </source>
</evidence>
<feature type="compositionally biased region" description="Basic and acidic residues" evidence="1">
    <location>
        <begin position="406"/>
        <end position="416"/>
    </location>
</feature>
<gene>
    <name evidence="2" type="ORF">EYF80_042360</name>
</gene>
<feature type="compositionally biased region" description="Pro residues" evidence="1">
    <location>
        <begin position="375"/>
        <end position="384"/>
    </location>
</feature>